<dbReference type="Proteomes" id="UP000276770">
    <property type="component" value="Unassembled WGS sequence"/>
</dbReference>
<evidence type="ECO:0000313" key="2">
    <source>
        <dbReference type="Proteomes" id="UP000276770"/>
    </source>
</evidence>
<comment type="caution">
    <text evidence="1">The sequence shown here is derived from an EMBL/GenBank/DDBJ whole genome shotgun (WGS) entry which is preliminary data.</text>
</comment>
<protein>
    <submittedName>
        <fullName evidence="1">Uncharacterized protein</fullName>
    </submittedName>
</protein>
<dbReference type="EMBL" id="RCVZ01000003">
    <property type="protein sequence ID" value="RLQ96645.1"/>
    <property type="molecule type" value="Genomic_DNA"/>
</dbReference>
<evidence type="ECO:0000313" key="1">
    <source>
        <dbReference type="EMBL" id="RLQ96645.1"/>
    </source>
</evidence>
<dbReference type="AlphaFoldDB" id="A0A3L7K209"/>
<accession>A0A3L7K209</accession>
<organism evidence="1 2">
    <name type="scientific">Falsibacillus albus</name>
    <dbReference type="NCBI Taxonomy" id="2478915"/>
    <lineage>
        <taxon>Bacteria</taxon>
        <taxon>Bacillati</taxon>
        <taxon>Bacillota</taxon>
        <taxon>Bacilli</taxon>
        <taxon>Bacillales</taxon>
        <taxon>Bacillaceae</taxon>
        <taxon>Falsibacillus</taxon>
    </lineage>
</organism>
<proteinExistence type="predicted"/>
<name>A0A3L7K209_9BACI</name>
<keyword evidence="2" id="KW-1185">Reference proteome</keyword>
<gene>
    <name evidence="1" type="ORF">D9X91_05950</name>
</gene>
<sequence length="72" mass="8409">MNSFDTVSIVDLLEFRKKTSKKHEFCHRNNDRLQEVASFLNLNVLEQGMTKGNQVKKLAINIFIKREEIENG</sequence>
<reference evidence="1 2" key="1">
    <citation type="submission" date="2018-10" db="EMBL/GenBank/DDBJ databases">
        <title>Falsibacillus sp. genome draft.</title>
        <authorList>
            <person name="Shi S."/>
        </authorList>
    </citation>
    <scope>NUCLEOTIDE SEQUENCE [LARGE SCALE GENOMIC DNA]</scope>
    <source>
        <strain evidence="1 2">GY 10110</strain>
    </source>
</reference>